<keyword evidence="5" id="KW-0227">DNA damage</keyword>
<evidence type="ECO:0000256" key="5">
    <source>
        <dbReference type="ARBA" id="ARBA00022763"/>
    </source>
</evidence>
<feature type="domain" description="Myb-like" evidence="16">
    <location>
        <begin position="55"/>
        <end position="104"/>
    </location>
</feature>
<evidence type="ECO:0000256" key="4">
    <source>
        <dbReference type="ARBA" id="ARBA00022737"/>
    </source>
</evidence>
<evidence type="ECO:0000256" key="7">
    <source>
        <dbReference type="ARBA" id="ARBA00023125"/>
    </source>
</evidence>
<dbReference type="AlphaFoldDB" id="A0A9D3PUH2"/>
<evidence type="ECO:0000256" key="13">
    <source>
        <dbReference type="ARBA" id="ARBA00074456"/>
    </source>
</evidence>
<dbReference type="GO" id="GO:0019904">
    <property type="term" value="F:protein domain specific binding"/>
    <property type="evidence" value="ECO:0007669"/>
    <property type="project" value="UniProtKB-ARBA"/>
</dbReference>
<feature type="domain" description="Myb-like" evidence="16">
    <location>
        <begin position="3"/>
        <end position="54"/>
    </location>
</feature>
<keyword evidence="19" id="KW-1185">Reference proteome</keyword>
<name>A0A9D3PUH2_MEGAT</name>
<feature type="region of interest" description="Disordered" evidence="15">
    <location>
        <begin position="108"/>
        <end position="143"/>
    </location>
</feature>
<dbReference type="PANTHER" id="PTHR45885:SF1">
    <property type="entry name" value="CELL DIVISION CYCLE 5-LIKE PROTEIN"/>
    <property type="match status" value="1"/>
</dbReference>
<evidence type="ECO:0000256" key="6">
    <source>
        <dbReference type="ARBA" id="ARBA00023054"/>
    </source>
</evidence>
<keyword evidence="10" id="KW-0539">Nucleus</keyword>
<evidence type="ECO:0000256" key="1">
    <source>
        <dbReference type="ARBA" id="ARBA00010506"/>
    </source>
</evidence>
<comment type="function">
    <text evidence="12">DNA-binding protein involved in cell cycle control. May act as a transcription activator. Plays a role in pre-mRNA splicing as core component of precatalytic, catalytic and postcatalytic spliceosomal complexes. Component of the PRP19-CDC5L complex that forms an integral part of the spliceosome and is required for activating pre-mRNA splicing. The PRP19-CDC5L complex may also play a role in the response to DNA damage (DDR). As a component of the minor spliceosome, involved in the splicing of U12-type introns in pre-mRNAs.</text>
</comment>
<gene>
    <name evidence="18" type="ORF">MATL_G00158190</name>
</gene>
<evidence type="ECO:0000256" key="14">
    <source>
        <dbReference type="SAM" id="Coils"/>
    </source>
</evidence>
<evidence type="ECO:0000259" key="16">
    <source>
        <dbReference type="PROSITE" id="PS50090"/>
    </source>
</evidence>
<dbReference type="PROSITE" id="PS51294">
    <property type="entry name" value="HTH_MYB"/>
    <property type="match status" value="2"/>
</dbReference>
<dbReference type="SMART" id="SM00717">
    <property type="entry name" value="SANT"/>
    <property type="match status" value="2"/>
</dbReference>
<dbReference type="Pfam" id="PF11831">
    <property type="entry name" value="Myb_Cef"/>
    <property type="match status" value="1"/>
</dbReference>
<evidence type="ECO:0000256" key="2">
    <source>
        <dbReference type="ARBA" id="ARBA00022664"/>
    </source>
</evidence>
<keyword evidence="6 14" id="KW-0175">Coiled coil</keyword>
<protein>
    <recommendedName>
        <fullName evidence="13">Cell division cycle 5-like protein</fullName>
    </recommendedName>
</protein>
<keyword evidence="4" id="KW-0677">Repeat</keyword>
<dbReference type="InterPro" id="IPR047242">
    <property type="entry name" value="CDC5L/Cef1"/>
</dbReference>
<evidence type="ECO:0000256" key="15">
    <source>
        <dbReference type="SAM" id="MobiDB-lite"/>
    </source>
</evidence>
<evidence type="ECO:0000256" key="12">
    <source>
        <dbReference type="ARBA" id="ARBA00057681"/>
    </source>
</evidence>
<dbReference type="FunFam" id="1.10.10.60:FF:000091">
    <property type="entry name" value="CDC5 cell division cycle 5-like"/>
    <property type="match status" value="1"/>
</dbReference>
<dbReference type="GO" id="GO:0000398">
    <property type="term" value="P:mRNA splicing, via spliceosome"/>
    <property type="evidence" value="ECO:0007669"/>
    <property type="project" value="InterPro"/>
</dbReference>
<dbReference type="CDD" id="cd00167">
    <property type="entry name" value="SANT"/>
    <property type="match status" value="1"/>
</dbReference>
<proteinExistence type="inferred from homology"/>
<evidence type="ECO:0000256" key="8">
    <source>
        <dbReference type="ARBA" id="ARBA00023187"/>
    </source>
</evidence>
<evidence type="ECO:0000313" key="19">
    <source>
        <dbReference type="Proteomes" id="UP001046870"/>
    </source>
</evidence>
<dbReference type="PANTHER" id="PTHR45885">
    <property type="entry name" value="CELL DIVISION CYCLE 5-LIKE PROTEIN"/>
    <property type="match status" value="1"/>
</dbReference>
<dbReference type="OrthoDB" id="1410009at2759"/>
<reference evidence="18" key="1">
    <citation type="submission" date="2021-01" db="EMBL/GenBank/DDBJ databases">
        <authorList>
            <person name="Zahm M."/>
            <person name="Roques C."/>
            <person name="Cabau C."/>
            <person name="Klopp C."/>
            <person name="Donnadieu C."/>
            <person name="Jouanno E."/>
            <person name="Lampietro C."/>
            <person name="Louis A."/>
            <person name="Herpin A."/>
            <person name="Echchiki A."/>
            <person name="Berthelot C."/>
            <person name="Parey E."/>
            <person name="Roest-Crollius H."/>
            <person name="Braasch I."/>
            <person name="Postlethwait J."/>
            <person name="Bobe J."/>
            <person name="Montfort J."/>
            <person name="Bouchez O."/>
            <person name="Begum T."/>
            <person name="Mejri S."/>
            <person name="Adams A."/>
            <person name="Chen W.-J."/>
            <person name="Guiguen Y."/>
        </authorList>
    </citation>
    <scope>NUCLEOTIDE SEQUENCE</scope>
    <source>
        <strain evidence="18">YG-15Mar2019-1</strain>
        <tissue evidence="18">Brain</tissue>
    </source>
</reference>
<dbReference type="GO" id="GO:0000974">
    <property type="term" value="C:Prp19 complex"/>
    <property type="evidence" value="ECO:0007669"/>
    <property type="project" value="InterPro"/>
</dbReference>
<keyword evidence="9" id="KW-0234">DNA repair</keyword>
<keyword evidence="3" id="KW-0747">Spliceosome</keyword>
<sequence length="799" mass="91751">MPRIMIKGGVWRNTEDEILKAAVMKYGKNQWSRIASLLHRKSAKQCKARWYEWLDPSIKKTEWSREEEEKLLHLAKLMPTQWRTIAPIIGRTAAQCLEHYEFLLDKAAQRDNEEDTGDDPRKLKPGEIDPNPETKPARPDPVDMDEDELEMLSEARARLANTQGKKAKRKAREKQLEEARRLAALQKRRELRAAGIDVQKKRKKKRGVDYNAEIPFEKKPALGFYDTSMENYEPLEPNFKRLRQQHLDGELRNEKEDRERKKDRQKMKKRKESDLPSAILQTSGVSEFTKKRSKLVLPAPQISDSELEEVVKLGQASEIARQTAEESGITNSASSALLSEYNVTNNSMALRTPKTPAAQDKILQEAQNLMALTNVDTPLKGGLNTPLHESDFSGVTPQRQVVQTPNTVLATPFRTPSHGAEGLTPHGGMTPKPAMGVTPGRTPLRDKLNINAEEGMVDYSDPAYAKHIQRESREQLKMGLMNLPLPKNDFEIVLPENAERELEERETDDNFVEDATDIELRKQAVREAEREKELKQRHTAVQRTLPRPSEVNETILRPQNVEPPLTELQQAEELIKREMITMLHYDGLHHPYTKRGKGATSASNNAEHIAYLDKMTYEKVPEEDLRKADELLQQEMEVVKHGMGHGDLSMEAYSQVWEECYSQVLYLPGQGRYTRANLASKKDRIESLEKKLEINRGHMTAEAKRAAKMEKKMKVLLGGYQSRAMGLMKQLSDLWDQVEQAHVELRTFQELKKQEDTAIPRRQEALREDVQRQQEREKELQQRFADLLLEKETLLSSKV</sequence>
<feature type="coiled-coil region" evidence="14">
    <location>
        <begin position="763"/>
        <end position="790"/>
    </location>
</feature>
<dbReference type="FunFam" id="1.10.10.60:FF:000021">
    <property type="entry name" value="CDC5 cell division cycle 5-like"/>
    <property type="match status" value="1"/>
</dbReference>
<evidence type="ECO:0000256" key="3">
    <source>
        <dbReference type="ARBA" id="ARBA00022728"/>
    </source>
</evidence>
<keyword evidence="7" id="KW-0238">DNA-binding</keyword>
<feature type="region of interest" description="Disordered" evidence="15">
    <location>
        <begin position="422"/>
        <end position="442"/>
    </location>
</feature>
<feature type="compositionally biased region" description="Basic and acidic residues" evidence="15">
    <location>
        <begin position="118"/>
        <end position="127"/>
    </location>
</feature>
<keyword evidence="2" id="KW-0507">mRNA processing</keyword>
<dbReference type="Proteomes" id="UP001046870">
    <property type="component" value="Chromosome 13"/>
</dbReference>
<dbReference type="GO" id="GO:0005681">
    <property type="term" value="C:spliceosomal complex"/>
    <property type="evidence" value="ECO:0007669"/>
    <property type="project" value="UniProtKB-KW"/>
</dbReference>
<dbReference type="InterPro" id="IPR009057">
    <property type="entry name" value="Homeodomain-like_sf"/>
</dbReference>
<comment type="caution">
    <text evidence="18">The sequence shown here is derived from an EMBL/GenBank/DDBJ whole genome shotgun (WGS) entry which is preliminary data.</text>
</comment>
<keyword evidence="11" id="KW-0131">Cell cycle</keyword>
<dbReference type="GO" id="GO:0000981">
    <property type="term" value="F:DNA-binding transcription factor activity, RNA polymerase II-specific"/>
    <property type="evidence" value="ECO:0007669"/>
    <property type="project" value="TreeGrafter"/>
</dbReference>
<feature type="domain" description="HTH myb-type" evidence="17">
    <location>
        <begin position="1"/>
        <end position="58"/>
    </location>
</feature>
<dbReference type="PROSITE" id="PS50090">
    <property type="entry name" value="MYB_LIKE"/>
    <property type="match status" value="2"/>
</dbReference>
<dbReference type="InterPro" id="IPR017930">
    <property type="entry name" value="Myb_dom"/>
</dbReference>
<evidence type="ECO:0000256" key="11">
    <source>
        <dbReference type="ARBA" id="ARBA00023306"/>
    </source>
</evidence>
<dbReference type="InterPro" id="IPR047240">
    <property type="entry name" value="SANT_CDC5L_II"/>
</dbReference>
<evidence type="ECO:0000256" key="9">
    <source>
        <dbReference type="ARBA" id="ARBA00023204"/>
    </source>
</evidence>
<dbReference type="SUPFAM" id="SSF46689">
    <property type="entry name" value="Homeodomain-like"/>
    <property type="match status" value="1"/>
</dbReference>
<comment type="similarity">
    <text evidence="1">Belongs to the CEF1 family.</text>
</comment>
<feature type="domain" description="HTH myb-type" evidence="17">
    <location>
        <begin position="59"/>
        <end position="108"/>
    </location>
</feature>
<dbReference type="Gene3D" id="1.10.10.60">
    <property type="entry name" value="Homeodomain-like"/>
    <property type="match status" value="2"/>
</dbReference>
<evidence type="ECO:0000259" key="17">
    <source>
        <dbReference type="PROSITE" id="PS51294"/>
    </source>
</evidence>
<dbReference type="Pfam" id="PF13921">
    <property type="entry name" value="Myb_DNA-bind_6"/>
    <property type="match status" value="1"/>
</dbReference>
<keyword evidence="8" id="KW-0508">mRNA splicing</keyword>
<dbReference type="CDD" id="cd11659">
    <property type="entry name" value="SANT_CDC5_II"/>
    <property type="match status" value="1"/>
</dbReference>
<dbReference type="GO" id="GO:0000977">
    <property type="term" value="F:RNA polymerase II transcription regulatory region sequence-specific DNA binding"/>
    <property type="evidence" value="ECO:0007669"/>
    <property type="project" value="TreeGrafter"/>
</dbReference>
<dbReference type="InterPro" id="IPR001005">
    <property type="entry name" value="SANT/Myb"/>
</dbReference>
<feature type="compositionally biased region" description="Basic and acidic residues" evidence="15">
    <location>
        <begin position="245"/>
        <end position="262"/>
    </location>
</feature>
<feature type="region of interest" description="Disordered" evidence="15">
    <location>
        <begin position="244"/>
        <end position="278"/>
    </location>
</feature>
<accession>A0A9D3PUH2</accession>
<dbReference type="InterPro" id="IPR021786">
    <property type="entry name" value="Cdc5p/Cef1_C"/>
</dbReference>
<dbReference type="EMBL" id="JAFDVH010000013">
    <property type="protein sequence ID" value="KAG7465856.1"/>
    <property type="molecule type" value="Genomic_DNA"/>
</dbReference>
<evidence type="ECO:0000313" key="18">
    <source>
        <dbReference type="EMBL" id="KAG7465856.1"/>
    </source>
</evidence>
<dbReference type="GO" id="GO:0016607">
    <property type="term" value="C:nuclear speck"/>
    <property type="evidence" value="ECO:0007669"/>
    <property type="project" value="UniProtKB-ARBA"/>
</dbReference>
<organism evidence="18 19">
    <name type="scientific">Megalops atlanticus</name>
    <name type="common">Tarpon</name>
    <name type="synonym">Clupea gigantea</name>
    <dbReference type="NCBI Taxonomy" id="7932"/>
    <lineage>
        <taxon>Eukaryota</taxon>
        <taxon>Metazoa</taxon>
        <taxon>Chordata</taxon>
        <taxon>Craniata</taxon>
        <taxon>Vertebrata</taxon>
        <taxon>Euteleostomi</taxon>
        <taxon>Actinopterygii</taxon>
        <taxon>Neopterygii</taxon>
        <taxon>Teleostei</taxon>
        <taxon>Elopiformes</taxon>
        <taxon>Megalopidae</taxon>
        <taxon>Megalops</taxon>
    </lineage>
</organism>
<dbReference type="GO" id="GO:0006281">
    <property type="term" value="P:DNA repair"/>
    <property type="evidence" value="ECO:0007669"/>
    <property type="project" value="UniProtKB-KW"/>
</dbReference>
<evidence type="ECO:0000256" key="10">
    <source>
        <dbReference type="ARBA" id="ARBA00023242"/>
    </source>
</evidence>